<comment type="function">
    <text evidence="5">Involved in transvection phenomena (= synapsis-dependent gene expression), where the synaptic pairing of chromosomes carrying genes with which zeste interacts influences the expression of these genes. Zeste binds to DNA and stimulates transcription from a nearby promoter.</text>
</comment>
<protein>
    <recommendedName>
        <fullName evidence="2">Regulatory protein zeste</fullName>
    </recommendedName>
</protein>
<organism evidence="7 8">
    <name type="scientific">Trachymyrmex cornetzi</name>
    <dbReference type="NCBI Taxonomy" id="471704"/>
    <lineage>
        <taxon>Eukaryota</taxon>
        <taxon>Metazoa</taxon>
        <taxon>Ecdysozoa</taxon>
        <taxon>Arthropoda</taxon>
        <taxon>Hexapoda</taxon>
        <taxon>Insecta</taxon>
        <taxon>Pterygota</taxon>
        <taxon>Neoptera</taxon>
        <taxon>Endopterygota</taxon>
        <taxon>Hymenoptera</taxon>
        <taxon>Apocrita</taxon>
        <taxon>Aculeata</taxon>
        <taxon>Formicoidea</taxon>
        <taxon>Formicidae</taxon>
        <taxon>Myrmicinae</taxon>
        <taxon>Trachymyrmex</taxon>
    </lineage>
</organism>
<evidence type="ECO:0000256" key="1">
    <source>
        <dbReference type="ARBA" id="ARBA00011764"/>
    </source>
</evidence>
<evidence type="ECO:0000313" key="7">
    <source>
        <dbReference type="EMBL" id="KYN17772.1"/>
    </source>
</evidence>
<feature type="domain" description="Myb/SANT-like DNA-binding" evidence="6">
    <location>
        <begin position="14"/>
        <end position="83"/>
    </location>
</feature>
<dbReference type="InterPro" id="IPR028002">
    <property type="entry name" value="Myb_DNA-bind_5"/>
</dbReference>
<dbReference type="Proteomes" id="UP000078492">
    <property type="component" value="Unassembled WGS sequence"/>
</dbReference>
<dbReference type="PANTHER" id="PTHR21411">
    <property type="entry name" value="APONTIC"/>
    <property type="match status" value="1"/>
</dbReference>
<dbReference type="PANTHER" id="PTHR21411:SF0">
    <property type="entry name" value="REGULATORY PROTEIN ZESTE"/>
    <property type="match status" value="1"/>
</dbReference>
<proteinExistence type="predicted"/>
<evidence type="ECO:0000256" key="4">
    <source>
        <dbReference type="ARBA" id="ARBA00023163"/>
    </source>
</evidence>
<dbReference type="EMBL" id="KQ980097">
    <property type="protein sequence ID" value="KYN17772.1"/>
    <property type="molecule type" value="Genomic_DNA"/>
</dbReference>
<evidence type="ECO:0000313" key="8">
    <source>
        <dbReference type="Proteomes" id="UP000078492"/>
    </source>
</evidence>
<sequence>MSCKEKSNLPSKNKHYTNFERKVFLQILNDYKHIIEIKKSDSTTLKDKDLAWNEICNKYNQSRTVTQLKKLWTNLKQSQREALTREKQSYLATGGGPPQVQVYIDPDISNIAPHLMKTAPVSFTSNMCDTEINGMQ</sequence>
<dbReference type="AlphaFoldDB" id="A0A151J4S0"/>
<keyword evidence="8" id="KW-1185">Reference proteome</keyword>
<keyword evidence="3" id="KW-0805">Transcription regulation</keyword>
<comment type="subunit">
    <text evidence="1">Self-associates forming complexes of several hundred monomers.</text>
</comment>
<name>A0A151J4S0_9HYME</name>
<evidence type="ECO:0000256" key="5">
    <source>
        <dbReference type="ARBA" id="ARBA00025466"/>
    </source>
</evidence>
<reference evidence="7 8" key="1">
    <citation type="submission" date="2015-09" db="EMBL/GenBank/DDBJ databases">
        <title>Trachymyrmex cornetzi WGS genome.</title>
        <authorList>
            <person name="Nygaard S."/>
            <person name="Hu H."/>
            <person name="Boomsma J."/>
            <person name="Zhang G."/>
        </authorList>
    </citation>
    <scope>NUCLEOTIDE SEQUENCE [LARGE SCALE GENOMIC DNA]</scope>
    <source>
        <strain evidence="7">Tcor2-1</strain>
        <tissue evidence="7">Whole body</tissue>
    </source>
</reference>
<gene>
    <name evidence="7" type="ORF">ALC57_09942</name>
</gene>
<evidence type="ECO:0000259" key="6">
    <source>
        <dbReference type="Pfam" id="PF13873"/>
    </source>
</evidence>
<accession>A0A151J4S0</accession>
<keyword evidence="4" id="KW-0804">Transcription</keyword>
<dbReference type="STRING" id="471704.A0A151J4S0"/>
<evidence type="ECO:0000256" key="2">
    <source>
        <dbReference type="ARBA" id="ARBA00016807"/>
    </source>
</evidence>
<dbReference type="Pfam" id="PF13873">
    <property type="entry name" value="Myb_DNA-bind_5"/>
    <property type="match status" value="1"/>
</dbReference>
<evidence type="ECO:0000256" key="3">
    <source>
        <dbReference type="ARBA" id="ARBA00023015"/>
    </source>
</evidence>